<name>A0AAD9CMR5_DISEL</name>
<keyword evidence="3" id="KW-1185">Reference proteome</keyword>
<comment type="caution">
    <text evidence="2">The sequence shown here is derived from an EMBL/GenBank/DDBJ whole genome shotgun (WGS) entry which is preliminary data.</text>
</comment>
<organism evidence="2 3">
    <name type="scientific">Dissostichus eleginoides</name>
    <name type="common">Patagonian toothfish</name>
    <name type="synonym">Dissostichus amissus</name>
    <dbReference type="NCBI Taxonomy" id="100907"/>
    <lineage>
        <taxon>Eukaryota</taxon>
        <taxon>Metazoa</taxon>
        <taxon>Chordata</taxon>
        <taxon>Craniata</taxon>
        <taxon>Vertebrata</taxon>
        <taxon>Euteleostomi</taxon>
        <taxon>Actinopterygii</taxon>
        <taxon>Neopterygii</taxon>
        <taxon>Teleostei</taxon>
        <taxon>Neoteleostei</taxon>
        <taxon>Acanthomorphata</taxon>
        <taxon>Eupercaria</taxon>
        <taxon>Perciformes</taxon>
        <taxon>Notothenioidei</taxon>
        <taxon>Nototheniidae</taxon>
        <taxon>Dissostichus</taxon>
    </lineage>
</organism>
<accession>A0AAD9CMR5</accession>
<reference evidence="2" key="1">
    <citation type="submission" date="2023-04" db="EMBL/GenBank/DDBJ databases">
        <title>Chromosome-level genome of Chaenocephalus aceratus.</title>
        <authorList>
            <person name="Park H."/>
        </authorList>
    </citation>
    <scope>NUCLEOTIDE SEQUENCE</scope>
    <source>
        <strain evidence="2">DE</strain>
        <tissue evidence="2">Muscle</tissue>
    </source>
</reference>
<proteinExistence type="predicted"/>
<sequence length="138" mass="15657">MGKHLKPGTPSGEHNPSLTLSSWLPAPPSRLFHPTQNNIVHLPPPPQAGTQAAMCLQTHTSLWVMEFSNESLVVNNAFRSSTGCRQIQVRKINGYEQPREARLSKHERPKFITPISPCPALPYHKREKKEWKYKNEKG</sequence>
<dbReference type="EMBL" id="JASDAP010000004">
    <property type="protein sequence ID" value="KAK1904665.1"/>
    <property type="molecule type" value="Genomic_DNA"/>
</dbReference>
<evidence type="ECO:0000256" key="1">
    <source>
        <dbReference type="SAM" id="MobiDB-lite"/>
    </source>
</evidence>
<dbReference type="AlphaFoldDB" id="A0AAD9CMR5"/>
<feature type="compositionally biased region" description="Polar residues" evidence="1">
    <location>
        <begin position="12"/>
        <end position="22"/>
    </location>
</feature>
<feature type="region of interest" description="Disordered" evidence="1">
    <location>
        <begin position="1"/>
        <end position="22"/>
    </location>
</feature>
<gene>
    <name evidence="2" type="ORF">KUDE01_011846</name>
</gene>
<evidence type="ECO:0000313" key="3">
    <source>
        <dbReference type="Proteomes" id="UP001228049"/>
    </source>
</evidence>
<protein>
    <submittedName>
        <fullName evidence="2">Protein mono-ADP-ribosyltransferase PARP4</fullName>
    </submittedName>
</protein>
<dbReference type="Proteomes" id="UP001228049">
    <property type="component" value="Unassembled WGS sequence"/>
</dbReference>
<evidence type="ECO:0000313" key="2">
    <source>
        <dbReference type="EMBL" id="KAK1904665.1"/>
    </source>
</evidence>